<dbReference type="GO" id="GO:0003746">
    <property type="term" value="F:translation elongation factor activity"/>
    <property type="evidence" value="ECO:0007669"/>
    <property type="project" value="UniProtKB-KW"/>
</dbReference>
<dbReference type="GO" id="GO:0032044">
    <property type="term" value="C:DSIF complex"/>
    <property type="evidence" value="ECO:0007669"/>
    <property type="project" value="TreeGrafter"/>
</dbReference>
<organism evidence="2 3">
    <name type="scientific">Monoraphidium neglectum</name>
    <dbReference type="NCBI Taxonomy" id="145388"/>
    <lineage>
        <taxon>Eukaryota</taxon>
        <taxon>Viridiplantae</taxon>
        <taxon>Chlorophyta</taxon>
        <taxon>core chlorophytes</taxon>
        <taxon>Chlorophyceae</taxon>
        <taxon>CS clade</taxon>
        <taxon>Sphaeropleales</taxon>
        <taxon>Selenastraceae</taxon>
        <taxon>Monoraphidium</taxon>
    </lineage>
</organism>
<dbReference type="InterPro" id="IPR005824">
    <property type="entry name" value="KOW"/>
</dbReference>
<name>A0A0D2LSC8_9CHLO</name>
<dbReference type="RefSeq" id="XP_013891711.1">
    <property type="nucleotide sequence ID" value="XM_014036257.1"/>
</dbReference>
<proteinExistence type="predicted"/>
<keyword evidence="2" id="KW-0648">Protein biosynthesis</keyword>
<dbReference type="STRING" id="145388.A0A0D2LSC8"/>
<dbReference type="PANTHER" id="PTHR11125">
    <property type="entry name" value="SUPPRESSOR OF TY 5"/>
    <property type="match status" value="1"/>
</dbReference>
<dbReference type="GO" id="GO:0005840">
    <property type="term" value="C:ribosome"/>
    <property type="evidence" value="ECO:0007669"/>
    <property type="project" value="InterPro"/>
</dbReference>
<keyword evidence="3" id="KW-1185">Reference proteome</keyword>
<dbReference type="KEGG" id="mng:MNEG_15273"/>
<feature type="domain" description="KOW" evidence="1">
    <location>
        <begin position="24"/>
        <end position="51"/>
    </location>
</feature>
<protein>
    <submittedName>
        <fullName evidence="2">Putative transcription elongation factor SPT5 like protein</fullName>
    </submittedName>
</protein>
<accession>A0A0D2LSC8</accession>
<reference evidence="2 3" key="1">
    <citation type="journal article" date="2013" name="BMC Genomics">
        <title>Reconstruction of the lipid metabolism for the microalga Monoraphidium neglectum from its genome sequence reveals characteristics suitable for biofuel production.</title>
        <authorList>
            <person name="Bogen C."/>
            <person name="Al-Dilaimi A."/>
            <person name="Albersmeier A."/>
            <person name="Wichmann J."/>
            <person name="Grundmann M."/>
            <person name="Rupp O."/>
            <person name="Lauersen K.J."/>
            <person name="Blifernez-Klassen O."/>
            <person name="Kalinowski J."/>
            <person name="Goesmann A."/>
            <person name="Mussgnug J.H."/>
            <person name="Kruse O."/>
        </authorList>
    </citation>
    <scope>NUCLEOTIDE SEQUENCE [LARGE SCALE GENOMIC DNA]</scope>
    <source>
        <strain evidence="2 3">SAG 48.87</strain>
    </source>
</reference>
<dbReference type="Proteomes" id="UP000054498">
    <property type="component" value="Unassembled WGS sequence"/>
</dbReference>
<dbReference type="InterPro" id="IPR057936">
    <property type="entry name" value="KOWx_Spt5"/>
</dbReference>
<dbReference type="InterPro" id="IPR008991">
    <property type="entry name" value="Translation_prot_SH3-like_sf"/>
</dbReference>
<dbReference type="InterPro" id="IPR014722">
    <property type="entry name" value="Rib_uL2_dom2"/>
</dbReference>
<dbReference type="GO" id="GO:0006357">
    <property type="term" value="P:regulation of transcription by RNA polymerase II"/>
    <property type="evidence" value="ECO:0007669"/>
    <property type="project" value="InterPro"/>
</dbReference>
<dbReference type="PANTHER" id="PTHR11125:SF7">
    <property type="entry name" value="TRANSCRIPTION ELONGATION FACTOR SPT5"/>
    <property type="match status" value="1"/>
</dbReference>
<evidence type="ECO:0000259" key="1">
    <source>
        <dbReference type="SMART" id="SM00739"/>
    </source>
</evidence>
<dbReference type="EMBL" id="KK105400">
    <property type="protein sequence ID" value="KIY92691.1"/>
    <property type="molecule type" value="Genomic_DNA"/>
</dbReference>
<dbReference type="Pfam" id="PF23284">
    <property type="entry name" value="KOW2_Spt5"/>
    <property type="match status" value="1"/>
</dbReference>
<dbReference type="Pfam" id="PF23037">
    <property type="entry name" value="KOWx_SPT5"/>
    <property type="match status" value="1"/>
</dbReference>
<dbReference type="SUPFAM" id="SSF50104">
    <property type="entry name" value="Translation proteins SH3-like domain"/>
    <property type="match status" value="2"/>
</dbReference>
<dbReference type="InterPro" id="IPR041975">
    <property type="entry name" value="KOW_Spt5_2"/>
</dbReference>
<dbReference type="GO" id="GO:0003735">
    <property type="term" value="F:structural constituent of ribosome"/>
    <property type="evidence" value="ECO:0007669"/>
    <property type="project" value="InterPro"/>
</dbReference>
<dbReference type="InterPro" id="IPR039659">
    <property type="entry name" value="SPT5"/>
</dbReference>
<dbReference type="AlphaFoldDB" id="A0A0D2LSC8"/>
<dbReference type="SMART" id="SM00739">
    <property type="entry name" value="KOW"/>
    <property type="match status" value="2"/>
</dbReference>
<sequence length="195" mass="20043">MAALADSFSEIAAALPDAAARRAVFVPGDRVVVISGDLVNLEGVVTKVDEGEGGLVHVRSVGGDGVDEVELPLAPSEIMKAFRVGDRVRVLSGPHKGEAGIVVKVERGVCAVVGDTTKAQFRVNARDLTEGVDTAPGNEVLGDKYQLHDLVQLDAQTAGVIVSVERGAARVLTNQGTAGAPDVRVCKVGEPGDGA</sequence>
<gene>
    <name evidence="2" type="ORF">MNEG_15273</name>
</gene>
<dbReference type="CDD" id="cd06083">
    <property type="entry name" value="KOW_Spt5_3"/>
    <property type="match status" value="1"/>
</dbReference>
<dbReference type="GeneID" id="25732918"/>
<dbReference type="GO" id="GO:0006368">
    <property type="term" value="P:transcription elongation by RNA polymerase II"/>
    <property type="evidence" value="ECO:0007669"/>
    <property type="project" value="TreeGrafter"/>
</dbReference>
<evidence type="ECO:0000313" key="2">
    <source>
        <dbReference type="EMBL" id="KIY92691.1"/>
    </source>
</evidence>
<dbReference type="GO" id="GO:0032784">
    <property type="term" value="P:regulation of DNA-templated transcription elongation"/>
    <property type="evidence" value="ECO:0007669"/>
    <property type="project" value="InterPro"/>
</dbReference>
<dbReference type="Gene3D" id="2.30.30.30">
    <property type="match status" value="2"/>
</dbReference>
<dbReference type="Pfam" id="PF00467">
    <property type="entry name" value="KOW"/>
    <property type="match status" value="1"/>
</dbReference>
<dbReference type="InterPro" id="IPR041976">
    <property type="entry name" value="KOW_Spt5_3"/>
</dbReference>
<feature type="domain" description="KOW" evidence="1">
    <location>
        <begin position="81"/>
        <end position="108"/>
    </location>
</feature>
<dbReference type="InterPro" id="IPR005825">
    <property type="entry name" value="Ribosomal_uL24_CS"/>
</dbReference>
<evidence type="ECO:0000313" key="3">
    <source>
        <dbReference type="Proteomes" id="UP000054498"/>
    </source>
</evidence>
<dbReference type="OrthoDB" id="28901at2759"/>
<keyword evidence="2" id="KW-0251">Elongation factor</keyword>
<dbReference type="PROSITE" id="PS01108">
    <property type="entry name" value="RIBOSOMAL_L24"/>
    <property type="match status" value="1"/>
</dbReference>
<dbReference type="GO" id="GO:0003729">
    <property type="term" value="F:mRNA binding"/>
    <property type="evidence" value="ECO:0007669"/>
    <property type="project" value="TreeGrafter"/>
</dbReference>